<dbReference type="GO" id="GO:0004100">
    <property type="term" value="F:chitin synthase activity"/>
    <property type="evidence" value="ECO:0007669"/>
    <property type="project" value="UniProtKB-EC"/>
</dbReference>
<dbReference type="InterPro" id="IPR009033">
    <property type="entry name" value="Calreticulin/calnexin_P_dom_sf"/>
</dbReference>
<dbReference type="GO" id="GO:0005509">
    <property type="term" value="F:calcium ion binding"/>
    <property type="evidence" value="ECO:0007669"/>
    <property type="project" value="InterPro"/>
</dbReference>
<name>A0A2H9TM59_9FUNG</name>
<dbReference type="Pfam" id="PF00262">
    <property type="entry name" value="Calreticulin"/>
    <property type="match status" value="2"/>
</dbReference>
<evidence type="ECO:0000256" key="5">
    <source>
        <dbReference type="ARBA" id="ARBA00022475"/>
    </source>
</evidence>
<keyword evidence="8 16" id="KW-0812">Transmembrane</keyword>
<dbReference type="PANTHER" id="PTHR22914">
    <property type="entry name" value="CHITIN SYNTHASE"/>
    <property type="match status" value="1"/>
</dbReference>
<feature type="transmembrane region" description="Helical" evidence="16">
    <location>
        <begin position="867"/>
        <end position="891"/>
    </location>
</feature>
<dbReference type="PROSITE" id="PS00803">
    <property type="entry name" value="CALRETICULIN_1"/>
    <property type="match status" value="1"/>
</dbReference>
<dbReference type="EMBL" id="MTSL01000101">
    <property type="protein sequence ID" value="PJF18812.1"/>
    <property type="molecule type" value="Genomic_DNA"/>
</dbReference>
<feature type="region of interest" description="Disordered" evidence="15">
    <location>
        <begin position="1135"/>
        <end position="1158"/>
    </location>
</feature>
<evidence type="ECO:0000256" key="11">
    <source>
        <dbReference type="ARBA" id="ARBA00023136"/>
    </source>
</evidence>
<evidence type="ECO:0000256" key="7">
    <source>
        <dbReference type="ARBA" id="ARBA00022679"/>
    </source>
</evidence>
<comment type="subcellular location">
    <subcellularLocation>
        <location evidence="2">Cell membrane</location>
        <topology evidence="2">Multi-pass membrane protein</topology>
    </subcellularLocation>
    <subcellularLocation>
        <location evidence="1">Endoplasmic reticulum</location>
    </subcellularLocation>
</comment>
<evidence type="ECO:0000313" key="18">
    <source>
        <dbReference type="Proteomes" id="UP000240830"/>
    </source>
</evidence>
<dbReference type="Pfam" id="PF03142">
    <property type="entry name" value="Chitin_synth_2"/>
    <property type="match status" value="1"/>
</dbReference>
<dbReference type="Proteomes" id="UP000240830">
    <property type="component" value="Unassembled WGS sequence"/>
</dbReference>
<dbReference type="InterPro" id="IPR029044">
    <property type="entry name" value="Nucleotide-diphossugar_trans"/>
</dbReference>
<keyword evidence="5" id="KW-1003">Cell membrane</keyword>
<dbReference type="Gene3D" id="2.10.250.10">
    <property type="entry name" value="Calreticulin/calnexin, P domain"/>
    <property type="match status" value="1"/>
</dbReference>
<feature type="transmembrane region" description="Helical" evidence="16">
    <location>
        <begin position="1395"/>
        <end position="1422"/>
    </location>
</feature>
<evidence type="ECO:0000256" key="3">
    <source>
        <dbReference type="ARBA" id="ARBA00010983"/>
    </source>
</evidence>
<evidence type="ECO:0000256" key="4">
    <source>
        <dbReference type="ARBA" id="ARBA00012543"/>
    </source>
</evidence>
<reference evidence="17 18" key="1">
    <citation type="submission" date="2016-10" db="EMBL/GenBank/DDBJ databases">
        <title>The genome of Paramicrosporidium saccamoebae is the missing link in understanding Cryptomycota and Microsporidia evolution.</title>
        <authorList>
            <person name="Quandt C.A."/>
            <person name="Beaudet D."/>
            <person name="Corsaro D."/>
            <person name="Michel R."/>
            <person name="Corradi N."/>
            <person name="James T."/>
        </authorList>
    </citation>
    <scope>NUCLEOTIDE SEQUENCE [LARGE SCALE GENOMIC DNA]</scope>
    <source>
        <strain evidence="17 18">KSL3</strain>
    </source>
</reference>
<keyword evidence="13" id="KW-0143">Chaperone</keyword>
<evidence type="ECO:0000313" key="17">
    <source>
        <dbReference type="EMBL" id="PJF18812.1"/>
    </source>
</evidence>
<feature type="transmembrane region" description="Helical" evidence="16">
    <location>
        <begin position="118"/>
        <end position="140"/>
    </location>
</feature>
<keyword evidence="14" id="KW-1015">Disulfide bond</keyword>
<evidence type="ECO:0000256" key="6">
    <source>
        <dbReference type="ARBA" id="ARBA00022676"/>
    </source>
</evidence>
<dbReference type="PRINTS" id="PR00626">
    <property type="entry name" value="CALRETICULIN"/>
</dbReference>
<evidence type="ECO:0000256" key="15">
    <source>
        <dbReference type="SAM" id="MobiDB-lite"/>
    </source>
</evidence>
<evidence type="ECO:0000256" key="2">
    <source>
        <dbReference type="ARBA" id="ARBA00004651"/>
    </source>
</evidence>
<dbReference type="InterPro" id="IPR004835">
    <property type="entry name" value="Chitin_synth"/>
</dbReference>
<evidence type="ECO:0000256" key="10">
    <source>
        <dbReference type="ARBA" id="ARBA00022989"/>
    </source>
</evidence>
<dbReference type="InterPro" id="IPR018124">
    <property type="entry name" value="Calret/calnex_CS"/>
</dbReference>
<feature type="compositionally biased region" description="Polar residues" evidence="15">
    <location>
        <begin position="1"/>
        <end position="25"/>
    </location>
</feature>
<feature type="transmembrane region" description="Helical" evidence="16">
    <location>
        <begin position="841"/>
        <end position="860"/>
    </location>
</feature>
<dbReference type="GO" id="GO:0005886">
    <property type="term" value="C:plasma membrane"/>
    <property type="evidence" value="ECO:0007669"/>
    <property type="project" value="UniProtKB-SubCell"/>
</dbReference>
<keyword evidence="10 16" id="KW-1133">Transmembrane helix</keyword>
<evidence type="ECO:0000256" key="9">
    <source>
        <dbReference type="ARBA" id="ARBA00022824"/>
    </source>
</evidence>
<feature type="transmembrane region" description="Helical" evidence="16">
    <location>
        <begin position="333"/>
        <end position="359"/>
    </location>
</feature>
<dbReference type="SUPFAM" id="SSF49899">
    <property type="entry name" value="Concanavalin A-like lectins/glucanases"/>
    <property type="match status" value="1"/>
</dbReference>
<dbReference type="GO" id="GO:0030428">
    <property type="term" value="C:cell septum"/>
    <property type="evidence" value="ECO:0007669"/>
    <property type="project" value="TreeGrafter"/>
</dbReference>
<feature type="compositionally biased region" description="Low complexity" evidence="15">
    <location>
        <begin position="1478"/>
        <end position="1494"/>
    </location>
</feature>
<dbReference type="OrthoDB" id="2186317at2759"/>
<evidence type="ECO:0000256" key="12">
    <source>
        <dbReference type="ARBA" id="ARBA00023180"/>
    </source>
</evidence>
<dbReference type="GO" id="GO:0006031">
    <property type="term" value="P:chitin biosynthetic process"/>
    <property type="evidence" value="ECO:0007669"/>
    <property type="project" value="TreeGrafter"/>
</dbReference>
<evidence type="ECO:0000256" key="1">
    <source>
        <dbReference type="ARBA" id="ARBA00004240"/>
    </source>
</evidence>
<sequence length="1514" mass="170640">MPGRQPNTPTSPVSRNGRGITSRSMSRVGGSRHRSLVRPERSRSRNRGVSRSRTREAGFREHDFSGMGADGREKVPWYAWWPLITRLLTSLVPSWALSKCGGMHDDRVQAAWREKVALCIIIFVLCLVLAFITFGLSTVVCRPPTKPIYRIGMVADKNEDTARWFIVHGMIYNVPKVYKPYVHKKYDPYSLFATMDITPYFPWAPDCPFAGVTTKFRCKIPGTEMEHCHDPMILNDMEYLADVAYEWKDIEGTTRIVFNGEVLDIGVYLDQISSDALDKPFGEDVDRVFRHSIGGDVTKALGTLSPDMRNCIRQHFRAGFLEVKTLGCIITDIVLYVSLVAILSLVLAKFFLAIAFAFVMARRLGRPSEGGKTDMGDSLAKRSRSSSAMALKTSRYSAAMHRPYGSQRSLHQSASTQSLGDGLQSAMMRYDSTNSPNHMYTILLVTCYSEGEEGLRITLDSLTETDYDDSQKLLFVIADGIITGSGNEKSTPDTVLDMLELVHDRFEAFHFDSDGRPELHSYVAIADGTKRHNMARVYAGMYHSNGHSVPTILVVKCGAPSECDKPKPGNRGKRDSQIILMSFLSKVLFDDRMTPLEYDLFFKIYRLTGVMPDQYEAVLMVDADTKVMPAALTKLTAVLRRDALVMGLCGETRIGNKTASWVAMIQVFEYYISHHLSKAFESVFGGVTCLPGCFCMYRIKAPKNGGWIPVLASPDILDMYSENVTDTLHKKNLLLLGEDRYLTTLMLKTFPKRKLLFVPQAICKTIVPDEFRVLLSQRRRWINSTVHNLFELVLVPDLCGTFCCSMQFVVFMELCGTLVLPAAIVFTGVLIASTFLTSPQWIPLFLLAAILGLPALLILFTTRKLMYVIWFFVYIVALPIWNFVLPVYAFWHFDDFSWGQTRKIDGAVADDHGKAEGQFDSSQIFMKRWHEFEQERLIKSERWLAAGGRFASNSYVPVKPVVKEMDLVKDYCTSPVKPDYQGDPSTDPYDFGGHVPIFVDQFSGRQNEWLSSEAKKIVVDDKSGEPQVSEFKYNSEWKFAEPTVYPGFTGDRGLLLPDGANYYGISTALKNPITFGNRTFVLQYEVKLQEGLECGGAYLKLFRAPTDGATGHFRPERVEDQTPFSIMFGPDRCDPTDKHFNPKSGKVQEKHLKEPPMTRSTKLTSLYTLIVRADGNFDILVNREKVRSGNLSTEFNPPFSTPAEMDDPSDVKPDNWVDEENESEMIPDPEAKKPEIWDDAEDGTWDAPLIGKWAPPLIENPAYRGPWKARQIPNPDFYEELSPASFLPVTGLGVELWTMQGGILFDNILITDDERVASDFAAETWTAKYDIERLSLELELQSKGISDEPTIENDMSSDNRSTVLELLNKVKFIRRQMQRFIRLAISDPKSAILKYPFITLNTVFITMLATYLVGVMISWLVGKTTPRAATQKKEEAAHGATVQQVQKSGKVLEVEELTSRSPTGEHSPSRLPLRRVPSRSSSPSQSQIPRPASPVRNLKFNKLYESRSKSFIED</sequence>
<accession>A0A2H9TM59</accession>
<protein>
    <recommendedName>
        <fullName evidence="4">chitin synthase</fullName>
        <ecNumber evidence="4">2.4.1.16</ecNumber>
    </recommendedName>
</protein>
<dbReference type="InterPro" id="IPR013320">
    <property type="entry name" value="ConA-like_dom_sf"/>
</dbReference>
<dbReference type="InterPro" id="IPR001580">
    <property type="entry name" value="Calret/calnex"/>
</dbReference>
<dbReference type="GO" id="GO:0006457">
    <property type="term" value="P:protein folding"/>
    <property type="evidence" value="ECO:0007669"/>
    <property type="project" value="InterPro"/>
</dbReference>
<feature type="transmembrane region" description="Helical" evidence="16">
    <location>
        <begin position="814"/>
        <end position="835"/>
    </location>
</feature>
<comment type="similarity">
    <text evidence="3">Belongs to the calreticulin family.</text>
</comment>
<keyword evidence="12" id="KW-0325">Glycoprotein</keyword>
<evidence type="ECO:0000256" key="8">
    <source>
        <dbReference type="ARBA" id="ARBA00022692"/>
    </source>
</evidence>
<evidence type="ECO:0000256" key="14">
    <source>
        <dbReference type="PIRSR" id="PIRSR601580-3"/>
    </source>
</evidence>
<feature type="region of interest" description="Disordered" evidence="15">
    <location>
        <begin position="367"/>
        <end position="389"/>
    </location>
</feature>
<dbReference type="PANTHER" id="PTHR22914:SF16">
    <property type="entry name" value="CHITIN SYNTHASE 3"/>
    <property type="match status" value="1"/>
</dbReference>
<dbReference type="EC" id="2.4.1.16" evidence="4"/>
<dbReference type="CDD" id="cd04190">
    <property type="entry name" value="Chitin_synth_C"/>
    <property type="match status" value="1"/>
</dbReference>
<dbReference type="GO" id="GO:0051082">
    <property type="term" value="F:unfolded protein binding"/>
    <property type="evidence" value="ECO:0007669"/>
    <property type="project" value="InterPro"/>
</dbReference>
<dbReference type="SUPFAM" id="SSF53448">
    <property type="entry name" value="Nucleotide-diphospho-sugar transferases"/>
    <property type="match status" value="1"/>
</dbReference>
<keyword evidence="6" id="KW-0328">Glycosyltransferase</keyword>
<proteinExistence type="inferred from homology"/>
<feature type="compositionally biased region" description="Basic and acidic residues" evidence="15">
    <location>
        <begin position="1135"/>
        <end position="1156"/>
    </location>
</feature>
<feature type="disulfide bond" evidence="14">
    <location>
        <begin position="1094"/>
        <end position="1133"/>
    </location>
</feature>
<feature type="region of interest" description="Disordered" evidence="15">
    <location>
        <begin position="1456"/>
        <end position="1494"/>
    </location>
</feature>
<organism evidence="17 18">
    <name type="scientific">Paramicrosporidium saccamoebae</name>
    <dbReference type="NCBI Taxonomy" id="1246581"/>
    <lineage>
        <taxon>Eukaryota</taxon>
        <taxon>Fungi</taxon>
        <taxon>Fungi incertae sedis</taxon>
        <taxon>Cryptomycota</taxon>
        <taxon>Cryptomycota incertae sedis</taxon>
        <taxon>Paramicrosporidium</taxon>
    </lineage>
</organism>
<evidence type="ECO:0000256" key="13">
    <source>
        <dbReference type="ARBA" id="ARBA00023186"/>
    </source>
</evidence>
<dbReference type="SUPFAM" id="SSF63887">
    <property type="entry name" value="P-domain of calnexin/calreticulin"/>
    <property type="match status" value="1"/>
</dbReference>
<keyword evidence="9" id="KW-0256">Endoplasmic reticulum</keyword>
<dbReference type="Gene3D" id="2.60.120.200">
    <property type="match status" value="1"/>
</dbReference>
<keyword evidence="11 16" id="KW-0472">Membrane</keyword>
<comment type="caution">
    <text evidence="17">The sequence shown here is derived from an EMBL/GenBank/DDBJ whole genome shotgun (WGS) entry which is preliminary data.</text>
</comment>
<dbReference type="STRING" id="1246581.A0A2H9TM59"/>
<dbReference type="GO" id="GO:0005783">
    <property type="term" value="C:endoplasmic reticulum"/>
    <property type="evidence" value="ECO:0007669"/>
    <property type="project" value="UniProtKB-SubCell"/>
</dbReference>
<keyword evidence="18" id="KW-1185">Reference proteome</keyword>
<feature type="region of interest" description="Disordered" evidence="15">
    <location>
        <begin position="1"/>
        <end position="56"/>
    </location>
</feature>
<gene>
    <name evidence="17" type="ORF">PSACC_01336</name>
</gene>
<evidence type="ECO:0000256" key="16">
    <source>
        <dbReference type="SAM" id="Phobius"/>
    </source>
</evidence>
<keyword evidence="7" id="KW-0808">Transferase</keyword>